<protein>
    <submittedName>
        <fullName evidence="2">Uncharacterized protein</fullName>
    </submittedName>
</protein>
<dbReference type="AlphaFoldDB" id="A0A5J6MBU2"/>
<proteinExistence type="predicted"/>
<keyword evidence="1" id="KW-0812">Transmembrane</keyword>
<evidence type="ECO:0000313" key="3">
    <source>
        <dbReference type="Proteomes" id="UP000326202"/>
    </source>
</evidence>
<keyword evidence="1" id="KW-0472">Membrane</keyword>
<accession>A0A5J6MBU2</accession>
<dbReference type="RefSeq" id="WP_151175260.1">
    <property type="nucleotide sequence ID" value="NZ_CP042906.1"/>
</dbReference>
<evidence type="ECO:0000313" key="2">
    <source>
        <dbReference type="EMBL" id="QEX14739.1"/>
    </source>
</evidence>
<dbReference type="EMBL" id="CP042906">
    <property type="protein sequence ID" value="QEX14739.1"/>
    <property type="molecule type" value="Genomic_DNA"/>
</dbReference>
<feature type="transmembrane region" description="Helical" evidence="1">
    <location>
        <begin position="116"/>
        <end position="138"/>
    </location>
</feature>
<feature type="transmembrane region" description="Helical" evidence="1">
    <location>
        <begin position="72"/>
        <end position="96"/>
    </location>
</feature>
<keyword evidence="3" id="KW-1185">Reference proteome</keyword>
<name>A0A5J6MBU2_9PROT</name>
<gene>
    <name evidence="2" type="ORF">FRZ44_00140</name>
</gene>
<dbReference type="KEGG" id="htq:FRZ44_00140"/>
<dbReference type="Proteomes" id="UP000326202">
    <property type="component" value="Chromosome"/>
</dbReference>
<organism evidence="2 3">
    <name type="scientific">Hypericibacter terrae</name>
    <dbReference type="NCBI Taxonomy" id="2602015"/>
    <lineage>
        <taxon>Bacteria</taxon>
        <taxon>Pseudomonadati</taxon>
        <taxon>Pseudomonadota</taxon>
        <taxon>Alphaproteobacteria</taxon>
        <taxon>Rhodospirillales</taxon>
        <taxon>Dongiaceae</taxon>
        <taxon>Hypericibacter</taxon>
    </lineage>
</organism>
<reference evidence="2 3" key="1">
    <citation type="submission" date="2019-08" db="EMBL/GenBank/DDBJ databases">
        <title>Hyperibacter terrae gen. nov., sp. nov. and Hyperibacter viscosus sp. nov., two new members in the family Rhodospirillaceae isolated from the rhizosphere of Hypericum perforatum.</title>
        <authorList>
            <person name="Noviana Z."/>
        </authorList>
    </citation>
    <scope>NUCLEOTIDE SEQUENCE [LARGE SCALE GENOMIC DNA]</scope>
    <source>
        <strain evidence="2 3">R5913</strain>
    </source>
</reference>
<evidence type="ECO:0000256" key="1">
    <source>
        <dbReference type="SAM" id="Phobius"/>
    </source>
</evidence>
<keyword evidence="1" id="KW-1133">Transmembrane helix</keyword>
<feature type="transmembrane region" description="Helical" evidence="1">
    <location>
        <begin position="35"/>
        <end position="60"/>
    </location>
</feature>
<sequence>MNRIFRAFLLAPLWAPLMAVPYGYIVLEDPLGSKLPLMVGFAAAIAYAGMALLVLPTVLVMRAFQLTGPRTAIVAGFVIGAILWVAFHIVCQRFLWECSLQSILLELESLLSNPNLAVTAAVHGMVGTLAGFTFWAIARPGPPPGPWSRQGAA</sequence>